<name>W7XKT8_TETTS</name>
<feature type="region of interest" description="Disordered" evidence="1">
    <location>
        <begin position="453"/>
        <end position="478"/>
    </location>
</feature>
<feature type="compositionally biased region" description="Low complexity" evidence="1">
    <location>
        <begin position="460"/>
        <end position="478"/>
    </location>
</feature>
<dbReference type="KEGG" id="tet:TTHERM_000086999"/>
<dbReference type="OrthoDB" id="301809at2759"/>
<evidence type="ECO:0000256" key="1">
    <source>
        <dbReference type="SAM" id="MobiDB-lite"/>
    </source>
</evidence>
<dbReference type="EMBL" id="GG662749">
    <property type="protein sequence ID" value="EWS75214.1"/>
    <property type="molecule type" value="Genomic_DNA"/>
</dbReference>
<keyword evidence="3" id="KW-1185">Reference proteome</keyword>
<dbReference type="InParanoid" id="W7XKT8"/>
<dbReference type="AlphaFoldDB" id="W7XKT8"/>
<dbReference type="GeneID" id="24437213"/>
<evidence type="ECO:0000313" key="3">
    <source>
        <dbReference type="Proteomes" id="UP000009168"/>
    </source>
</evidence>
<reference evidence="3" key="1">
    <citation type="journal article" date="2006" name="PLoS Biol.">
        <title>Macronuclear genome sequence of the ciliate Tetrahymena thermophila, a model eukaryote.</title>
        <authorList>
            <person name="Eisen J.A."/>
            <person name="Coyne R.S."/>
            <person name="Wu M."/>
            <person name="Wu D."/>
            <person name="Thiagarajan M."/>
            <person name="Wortman J.R."/>
            <person name="Badger J.H."/>
            <person name="Ren Q."/>
            <person name="Amedeo P."/>
            <person name="Jones K.M."/>
            <person name="Tallon L.J."/>
            <person name="Delcher A.L."/>
            <person name="Salzberg S.L."/>
            <person name="Silva J.C."/>
            <person name="Haas B.J."/>
            <person name="Majoros W.H."/>
            <person name="Farzad M."/>
            <person name="Carlton J.M."/>
            <person name="Smith R.K. Jr."/>
            <person name="Garg J."/>
            <person name="Pearlman R.E."/>
            <person name="Karrer K.M."/>
            <person name="Sun L."/>
            <person name="Manning G."/>
            <person name="Elde N.C."/>
            <person name="Turkewitz A.P."/>
            <person name="Asai D.J."/>
            <person name="Wilkes D.E."/>
            <person name="Wang Y."/>
            <person name="Cai H."/>
            <person name="Collins K."/>
            <person name="Stewart B.A."/>
            <person name="Lee S.R."/>
            <person name="Wilamowska K."/>
            <person name="Weinberg Z."/>
            <person name="Ruzzo W.L."/>
            <person name="Wloga D."/>
            <person name="Gaertig J."/>
            <person name="Frankel J."/>
            <person name="Tsao C.-C."/>
            <person name="Gorovsky M.A."/>
            <person name="Keeling P.J."/>
            <person name="Waller R.F."/>
            <person name="Patron N.J."/>
            <person name="Cherry J.M."/>
            <person name="Stover N.A."/>
            <person name="Krieger C.J."/>
            <person name="del Toro C."/>
            <person name="Ryder H.F."/>
            <person name="Williamson S.C."/>
            <person name="Barbeau R.A."/>
            <person name="Hamilton E.P."/>
            <person name="Orias E."/>
        </authorList>
    </citation>
    <scope>NUCLEOTIDE SEQUENCE [LARGE SCALE GENOMIC DNA]</scope>
    <source>
        <strain evidence="3">SB210</strain>
    </source>
</reference>
<evidence type="ECO:0000313" key="2">
    <source>
        <dbReference type="EMBL" id="EWS75214.1"/>
    </source>
</evidence>
<protein>
    <submittedName>
        <fullName evidence="2">Uncharacterized protein</fullName>
    </submittedName>
</protein>
<dbReference type="Proteomes" id="UP000009168">
    <property type="component" value="Unassembled WGS sequence"/>
</dbReference>
<sequence length="580" mass="67606">MIKNASQILLNQDTSSFSYTDINYQKNNQGNSNAYLNSSKNSSEQTFDNLNIYSAANEISLQKSQMSARLHNIRQKSLDFQMFHQNSPQVGLSINSERLSFQNNTLQYGYCSKHPNRKAKYYVSEDSTNLFCSKCALGSALKGKKIEQVFASEEKFRKAETDTFMKNLKLTQNILNLSDTENEKGKERVKEFYEIQLKKINEAFNHVESMLVEERNKIVQKIHQSMNESLKQIDDYKMKIKLFKFEASQQERDISNHYDNIISQMENQPFTEILKNYNEKLSQIQDSLNSINASKISVVQIADKSDLQKIQKILENSIVYLSDYEMDIFEKQIYEEYLSICSQIQIKKSERPLSYQNSNSSYIQDQVKHQKNNSCQLNQSNDITKLIKHFGERKESYESFEIASQNSYLLKTEQSDCASTNSLKQQKLLVNHINRNKTITECKFIRPQNSQNSSRCFEVQNTQSKSSNTSNRSLLSIEQQQQQQYKIESKITNEKQENQQKQENINKNIVSKQQAPYINLENIDKYKRINYNMNQSNNSNKLQKSSSSIEKRLVKKNIPQVNIDFRVLGTNLTNSYNNQK</sequence>
<gene>
    <name evidence="2" type="ORF">TTHERM_000086999</name>
</gene>
<organism evidence="2 3">
    <name type="scientific">Tetrahymena thermophila (strain SB210)</name>
    <dbReference type="NCBI Taxonomy" id="312017"/>
    <lineage>
        <taxon>Eukaryota</taxon>
        <taxon>Sar</taxon>
        <taxon>Alveolata</taxon>
        <taxon>Ciliophora</taxon>
        <taxon>Intramacronucleata</taxon>
        <taxon>Oligohymenophorea</taxon>
        <taxon>Hymenostomatida</taxon>
        <taxon>Tetrahymenina</taxon>
        <taxon>Tetrahymenidae</taxon>
        <taxon>Tetrahymena</taxon>
    </lineage>
</organism>
<accession>W7XKT8</accession>
<dbReference type="RefSeq" id="XP_012652205.1">
    <property type="nucleotide sequence ID" value="XM_012796751.1"/>
</dbReference>
<proteinExistence type="predicted"/>